<dbReference type="InParanoid" id="A0A2V0PPA2"/>
<comment type="caution">
    <text evidence="3">The sequence shown here is derived from an EMBL/GenBank/DDBJ whole genome shotgun (WGS) entry which is preliminary data.</text>
</comment>
<accession>A0A2V0PPA2</accession>
<dbReference type="GO" id="GO:0046921">
    <property type="term" value="F:alpha-(1-&gt;6)-fucosyltransferase activity"/>
    <property type="evidence" value="ECO:0007669"/>
    <property type="project" value="TreeGrafter"/>
</dbReference>
<dbReference type="AlphaFoldDB" id="A0A2V0PPA2"/>
<dbReference type="OrthoDB" id="428346at2759"/>
<feature type="region of interest" description="Disordered" evidence="1">
    <location>
        <begin position="31"/>
        <end position="120"/>
    </location>
</feature>
<dbReference type="Gene3D" id="3.40.50.11350">
    <property type="match status" value="1"/>
</dbReference>
<name>A0A2V0PPA2_9CHLO</name>
<dbReference type="STRING" id="307507.A0A2V0PPA2"/>
<sequence>MGARRGARLYVAAAAVTLVTIAAFEWALLPGKDAAPPQRPREGWAAPLQGQRRPNPQQQQQPNPQPPPPPLLQQHQPDPQQPPAQQQHQPGPQQQQQQQHQPDPQRRPRAPPQLPPACGAASGWAGDYAALHASIASGAAPPRFLVHMASSGLSDNLAGAVTAFYFALLSGRALVLEGSHWRAAFDPAGVDWGFASTGELTARLAAEAGGARVELVEVKVEEADSGDVASAGGAAPAAVLATFTGATHRLFHNPRARARLHAMGLRPDTAFGCAYTFLFSPRPDALALLAPAAARLRAPGALRVGIQIRTGDDAFFTPGAVGPFGTPSQLGAFAACAAEAEAAWRAAEGQPVVWFLVSDSAAVRRRAAELYPGKVVTALGLNLNHSCPGGLARAPGWRWELTQCDRANASDPTNPAAVSAAEQWLLAECDVFVLSARSGFGRLAAARSLRWGATCFLDNEAGAPRPGGCGRGAGDAYADVARMPPGL</sequence>
<feature type="compositionally biased region" description="Low complexity" evidence="1">
    <location>
        <begin position="72"/>
        <end position="102"/>
    </location>
</feature>
<gene>
    <name evidence="3" type="ORF">Rsub_13115</name>
</gene>
<dbReference type="EMBL" id="BDRX01000184">
    <property type="protein sequence ID" value="GBF99983.1"/>
    <property type="molecule type" value="Genomic_DNA"/>
</dbReference>
<dbReference type="PANTHER" id="PTHR13132:SF29">
    <property type="entry name" value="ALPHA-(1,6)-FUCOSYLTRANSFERASE"/>
    <property type="match status" value="1"/>
</dbReference>
<feature type="compositionally biased region" description="Low complexity" evidence="1">
    <location>
        <begin position="47"/>
        <end position="62"/>
    </location>
</feature>
<organism evidence="3 4">
    <name type="scientific">Raphidocelis subcapitata</name>
    <dbReference type="NCBI Taxonomy" id="307507"/>
    <lineage>
        <taxon>Eukaryota</taxon>
        <taxon>Viridiplantae</taxon>
        <taxon>Chlorophyta</taxon>
        <taxon>core chlorophytes</taxon>
        <taxon>Chlorophyceae</taxon>
        <taxon>CS clade</taxon>
        <taxon>Sphaeropleales</taxon>
        <taxon>Selenastraceae</taxon>
        <taxon>Raphidocelis</taxon>
    </lineage>
</organism>
<dbReference type="Proteomes" id="UP000247498">
    <property type="component" value="Unassembled WGS sequence"/>
</dbReference>
<evidence type="ECO:0000256" key="2">
    <source>
        <dbReference type="SAM" id="Phobius"/>
    </source>
</evidence>
<evidence type="ECO:0000313" key="4">
    <source>
        <dbReference type="Proteomes" id="UP000247498"/>
    </source>
</evidence>
<proteinExistence type="predicted"/>
<keyword evidence="4" id="KW-1185">Reference proteome</keyword>
<keyword evidence="2" id="KW-0472">Membrane</keyword>
<reference evidence="3 4" key="1">
    <citation type="journal article" date="2018" name="Sci. Rep.">
        <title>Raphidocelis subcapitata (=Pseudokirchneriella subcapitata) provides an insight into genome evolution and environmental adaptations in the Sphaeropleales.</title>
        <authorList>
            <person name="Suzuki S."/>
            <person name="Yamaguchi H."/>
            <person name="Nakajima N."/>
            <person name="Kawachi M."/>
        </authorList>
    </citation>
    <scope>NUCLEOTIDE SEQUENCE [LARGE SCALE GENOMIC DNA]</scope>
    <source>
        <strain evidence="3 4">NIES-35</strain>
    </source>
</reference>
<evidence type="ECO:0000256" key="1">
    <source>
        <dbReference type="SAM" id="MobiDB-lite"/>
    </source>
</evidence>
<keyword evidence="2" id="KW-0812">Transmembrane</keyword>
<dbReference type="GO" id="GO:0006487">
    <property type="term" value="P:protein N-linked glycosylation"/>
    <property type="evidence" value="ECO:0007669"/>
    <property type="project" value="TreeGrafter"/>
</dbReference>
<evidence type="ECO:0000313" key="3">
    <source>
        <dbReference type="EMBL" id="GBF99983.1"/>
    </source>
</evidence>
<protein>
    <submittedName>
        <fullName evidence="3">Uncharacterized protein</fullName>
    </submittedName>
</protein>
<feature type="transmembrane region" description="Helical" evidence="2">
    <location>
        <begin position="7"/>
        <end position="29"/>
    </location>
</feature>
<keyword evidence="2" id="KW-1133">Transmembrane helix</keyword>
<dbReference type="PANTHER" id="PTHR13132">
    <property type="entry name" value="ALPHA- 1,6 -FUCOSYLTRANSFERASE"/>
    <property type="match status" value="1"/>
</dbReference>